<dbReference type="EMBL" id="FQXM01000011">
    <property type="protein sequence ID" value="SHH74423.1"/>
    <property type="molecule type" value="Genomic_DNA"/>
</dbReference>
<dbReference type="OrthoDB" id="9781481at2"/>
<gene>
    <name evidence="1" type="ORF">SAMN02745207_02297</name>
</gene>
<sequence length="114" mass="13651">MLARSINDFANTTEVKCFYAEKLGISFEQALDYCIKQKIITRIGGSSKDTFDSLINIFIYLTGFKSDKDLDYIDWEIYNKMEKHYKDKEYTKTSEKLLKMIWRYSRDGFTTFWE</sequence>
<evidence type="ECO:0000313" key="1">
    <source>
        <dbReference type="EMBL" id="SHH74423.1"/>
    </source>
</evidence>
<dbReference type="Proteomes" id="UP000184447">
    <property type="component" value="Unassembled WGS sequence"/>
</dbReference>
<dbReference type="STRING" id="1121316.SAMN02745207_02297"/>
<evidence type="ECO:0000313" key="2">
    <source>
        <dbReference type="Proteomes" id="UP000184447"/>
    </source>
</evidence>
<keyword evidence="2" id="KW-1185">Reference proteome</keyword>
<proteinExistence type="predicted"/>
<dbReference type="RefSeq" id="WP_073338568.1">
    <property type="nucleotide sequence ID" value="NZ_FQXM01000011.1"/>
</dbReference>
<reference evidence="1 2" key="1">
    <citation type="submission" date="2016-11" db="EMBL/GenBank/DDBJ databases">
        <authorList>
            <person name="Jaros S."/>
            <person name="Januszkiewicz K."/>
            <person name="Wedrychowicz H."/>
        </authorList>
    </citation>
    <scope>NUCLEOTIDE SEQUENCE [LARGE SCALE GENOMIC DNA]</scope>
    <source>
        <strain evidence="1 2">DSM 8605</strain>
    </source>
</reference>
<organism evidence="1 2">
    <name type="scientific">Clostridium grantii DSM 8605</name>
    <dbReference type="NCBI Taxonomy" id="1121316"/>
    <lineage>
        <taxon>Bacteria</taxon>
        <taxon>Bacillati</taxon>
        <taxon>Bacillota</taxon>
        <taxon>Clostridia</taxon>
        <taxon>Eubacteriales</taxon>
        <taxon>Clostridiaceae</taxon>
        <taxon>Clostridium</taxon>
    </lineage>
</organism>
<accession>A0A1M5VHN5</accession>
<dbReference type="AlphaFoldDB" id="A0A1M5VHN5"/>
<name>A0A1M5VHN5_9CLOT</name>
<protein>
    <submittedName>
        <fullName evidence="1">Uncharacterized protein</fullName>
    </submittedName>
</protein>